<dbReference type="OrthoDB" id="542521at2"/>
<dbReference type="EMBL" id="AAVT01000004">
    <property type="protein sequence ID" value="EAW31213.1"/>
    <property type="molecule type" value="Genomic_DNA"/>
</dbReference>
<evidence type="ECO:0000313" key="2">
    <source>
        <dbReference type="EMBL" id="EAW31213.1"/>
    </source>
</evidence>
<dbReference type="Gene3D" id="2.20.70.10">
    <property type="match status" value="1"/>
</dbReference>
<keyword evidence="3" id="KW-1185">Reference proteome</keyword>
<dbReference type="GO" id="GO:0003824">
    <property type="term" value="F:catalytic activity"/>
    <property type="evidence" value="ECO:0007669"/>
    <property type="project" value="UniProtKB-ARBA"/>
</dbReference>
<dbReference type="Gene3D" id="3.90.79.10">
    <property type="entry name" value="Nucleoside Triphosphate Pyrophosphohydrolase"/>
    <property type="match status" value="1"/>
</dbReference>
<dbReference type="SUPFAM" id="SSF55811">
    <property type="entry name" value="Nudix"/>
    <property type="match status" value="1"/>
</dbReference>
<reference evidence="2 3" key="1">
    <citation type="journal article" date="2010" name="J. Bacteriol.">
        <title>Genome sequence of the oligotrophic marine Gammaproteobacterium HTCC2143, isolated from the Oregon Coast.</title>
        <authorList>
            <person name="Oh H.M."/>
            <person name="Kang I."/>
            <person name="Ferriera S."/>
            <person name="Giovannoni S.J."/>
            <person name="Cho J.C."/>
        </authorList>
    </citation>
    <scope>NUCLEOTIDE SEQUENCE [LARGE SCALE GENOMIC DNA]</scope>
    <source>
        <strain evidence="2 3">HTCC2143</strain>
    </source>
</reference>
<dbReference type="InterPro" id="IPR000086">
    <property type="entry name" value="NUDIX_hydrolase_dom"/>
</dbReference>
<dbReference type="STRING" id="247633.GP2143_03793"/>
<protein>
    <submittedName>
        <fullName evidence="2">ADP-ribose pyrophosphatase</fullName>
    </submittedName>
</protein>
<feature type="domain" description="Nudix hydrolase" evidence="1">
    <location>
        <begin position="36"/>
        <end position="159"/>
    </location>
</feature>
<dbReference type="PANTHER" id="PTHR43222">
    <property type="entry name" value="NUDIX HYDROLASE 23"/>
    <property type="match status" value="1"/>
</dbReference>
<organism evidence="2 3">
    <name type="scientific">marine gamma proteobacterium HTCC2143</name>
    <dbReference type="NCBI Taxonomy" id="247633"/>
    <lineage>
        <taxon>Bacteria</taxon>
        <taxon>Pseudomonadati</taxon>
        <taxon>Pseudomonadota</taxon>
        <taxon>Gammaproteobacteria</taxon>
        <taxon>Cellvibrionales</taxon>
        <taxon>Spongiibacteraceae</taxon>
        <taxon>BD1-7 clade</taxon>
    </lineage>
</organism>
<gene>
    <name evidence="2" type="ORF">GP2143_03793</name>
</gene>
<dbReference type="Proteomes" id="UP000004931">
    <property type="component" value="Unassembled WGS sequence"/>
</dbReference>
<evidence type="ECO:0000313" key="3">
    <source>
        <dbReference type="Proteomes" id="UP000004931"/>
    </source>
</evidence>
<sequence>MKYCSDCGNSVSKIIPEGDDRMRYVCDSCDTIHYQNPRIIVGTIPVAGDKVLLCKRAIEPRRGFWTIPAGFMENGETTLEGALRETWEEAMAKLDGVKLYRMFNLPYINQVYMFYLGDLVGEDFGSGTESLDVRLFSEEEIPWSELAFPVVTDALKELFEDRKTATYPVRISDVEPFWQRAKKTT</sequence>
<name>A0YDB0_9GAMM</name>
<dbReference type="Pfam" id="PF14803">
    <property type="entry name" value="Zn_ribbon_Nudix"/>
    <property type="match status" value="1"/>
</dbReference>
<dbReference type="AlphaFoldDB" id="A0YDB0"/>
<dbReference type="PROSITE" id="PS51462">
    <property type="entry name" value="NUDIX"/>
    <property type="match status" value="1"/>
</dbReference>
<dbReference type="InterPro" id="IPR029401">
    <property type="entry name" value="Nudix_N"/>
</dbReference>
<accession>A0YDB0</accession>
<dbReference type="eggNOG" id="COG1051">
    <property type="taxonomic scope" value="Bacteria"/>
</dbReference>
<dbReference type="Pfam" id="PF00293">
    <property type="entry name" value="NUDIX"/>
    <property type="match status" value="1"/>
</dbReference>
<evidence type="ECO:0000259" key="1">
    <source>
        <dbReference type="PROSITE" id="PS51462"/>
    </source>
</evidence>
<comment type="caution">
    <text evidence="2">The sequence shown here is derived from an EMBL/GenBank/DDBJ whole genome shotgun (WGS) entry which is preliminary data.</text>
</comment>
<proteinExistence type="predicted"/>
<dbReference type="InterPro" id="IPR015797">
    <property type="entry name" value="NUDIX_hydrolase-like_dom_sf"/>
</dbReference>
<dbReference type="CDD" id="cd04511">
    <property type="entry name" value="NUDIX_Hydrolase"/>
    <property type="match status" value="1"/>
</dbReference>
<dbReference type="PANTHER" id="PTHR43222:SF2">
    <property type="entry name" value="NUDIX HYDROLASE 23, CHLOROPLASTIC"/>
    <property type="match status" value="1"/>
</dbReference>